<dbReference type="GeneID" id="111019460"/>
<evidence type="ECO:0000256" key="4">
    <source>
        <dbReference type="RuleBase" id="RU003718"/>
    </source>
</evidence>
<comment type="similarity">
    <text evidence="2 4">Belongs to the UDP-glycosyltransferase family.</text>
</comment>
<keyword evidence="3 4" id="KW-0808">Transferase</keyword>
<dbReference type="Pfam" id="PF00201">
    <property type="entry name" value="UDPGT"/>
    <property type="match status" value="1"/>
</dbReference>
<dbReference type="EC" id="2.4.1.-" evidence="5"/>
<sequence length="466" mass="51950">MAQPRVLLFPFPAMGHVKPFLSLAELLSDAGVEVVFLSTEYNHRRIPDIGALAARFPTLHFETIPDGLPPDQPRVLADGHLYFSMLDGTKPRFRQLIQSLNGNPRPITCIINDVMLSSPIEVAEEFGIPVIAFCPCSARFLSVHFFMPNFIEEAQIPYTDENPMGKIEEATVFEGLLRRKDLPGLWCAKSSNISFSHRFINQTIAAGRASALILNTFDELESPFLNHLSSIFPKIYCIGPLNALSRSRLGKSSSSSSALAGFWKEDQAYMSWLESQPPRSVIFVSFGSTMKMEAWKLAEFWYGLVNSGSPFLFVFRPDCVINSGDAAEVMEGRGRGMVVEWASQEKVLAHPAVGGFLTHCGWNSTVESIVAGVPMMCCPIVADQLSNATWIHKVWKIGIEGDEKWDRSTVEMMIKELMESQKGTEIRTSIEMLSKLANEKVVKGGTSLNNFELLVEDIKTLRRPYT</sequence>
<dbReference type="CDD" id="cd03784">
    <property type="entry name" value="GT1_Gtf-like"/>
    <property type="match status" value="1"/>
</dbReference>
<dbReference type="KEGG" id="mcha:111019460"/>
<dbReference type="InterPro" id="IPR002213">
    <property type="entry name" value="UDP_glucos_trans"/>
</dbReference>
<evidence type="ECO:0000256" key="2">
    <source>
        <dbReference type="ARBA" id="ARBA00009995"/>
    </source>
</evidence>
<evidence type="ECO:0000256" key="3">
    <source>
        <dbReference type="ARBA" id="ARBA00022679"/>
    </source>
</evidence>
<dbReference type="Proteomes" id="UP000504603">
    <property type="component" value="Unplaced"/>
</dbReference>
<dbReference type="FunFam" id="3.40.50.2000:FF:000060">
    <property type="entry name" value="Glycosyltransferase"/>
    <property type="match status" value="1"/>
</dbReference>
<dbReference type="PANTHER" id="PTHR11926:SF1392">
    <property type="entry name" value="GLYCOSYLTRANSFERASE"/>
    <property type="match status" value="1"/>
</dbReference>
<dbReference type="PROSITE" id="PS00375">
    <property type="entry name" value="UDPGT"/>
    <property type="match status" value="1"/>
</dbReference>
<comment type="pathway">
    <text evidence="1">Secondary metabolite biosynthesis; terpenoid biosynthesis.</text>
</comment>
<evidence type="ECO:0000256" key="1">
    <source>
        <dbReference type="ARBA" id="ARBA00004721"/>
    </source>
</evidence>
<evidence type="ECO:0000256" key="5">
    <source>
        <dbReference type="RuleBase" id="RU362057"/>
    </source>
</evidence>
<keyword evidence="4" id="KW-0328">Glycosyltransferase</keyword>
<organism evidence="6 7">
    <name type="scientific">Momordica charantia</name>
    <name type="common">Bitter gourd</name>
    <name type="synonym">Balsam pear</name>
    <dbReference type="NCBI Taxonomy" id="3673"/>
    <lineage>
        <taxon>Eukaryota</taxon>
        <taxon>Viridiplantae</taxon>
        <taxon>Streptophyta</taxon>
        <taxon>Embryophyta</taxon>
        <taxon>Tracheophyta</taxon>
        <taxon>Spermatophyta</taxon>
        <taxon>Magnoliopsida</taxon>
        <taxon>eudicotyledons</taxon>
        <taxon>Gunneridae</taxon>
        <taxon>Pentapetalae</taxon>
        <taxon>rosids</taxon>
        <taxon>fabids</taxon>
        <taxon>Cucurbitales</taxon>
        <taxon>Cucurbitaceae</taxon>
        <taxon>Momordiceae</taxon>
        <taxon>Momordica</taxon>
    </lineage>
</organism>
<keyword evidence="6" id="KW-1185">Reference proteome</keyword>
<dbReference type="GO" id="GO:0080043">
    <property type="term" value="F:quercetin 3-O-glucosyltransferase activity"/>
    <property type="evidence" value="ECO:0007669"/>
    <property type="project" value="TreeGrafter"/>
</dbReference>
<dbReference type="GO" id="GO:0080044">
    <property type="term" value="F:quercetin 7-O-glucosyltransferase activity"/>
    <property type="evidence" value="ECO:0007669"/>
    <property type="project" value="TreeGrafter"/>
</dbReference>
<protein>
    <recommendedName>
        <fullName evidence="5">Glycosyltransferase</fullName>
        <ecNumber evidence="5">2.4.1.-</ecNumber>
    </recommendedName>
</protein>
<evidence type="ECO:0000313" key="6">
    <source>
        <dbReference type="Proteomes" id="UP000504603"/>
    </source>
</evidence>
<name>A0A6J1DEZ9_MOMCH</name>
<dbReference type="OrthoDB" id="5835829at2759"/>
<dbReference type="RefSeq" id="XP_022151546.1">
    <property type="nucleotide sequence ID" value="XM_022295854.1"/>
</dbReference>
<dbReference type="PANTHER" id="PTHR11926">
    <property type="entry name" value="GLUCOSYL/GLUCURONOSYL TRANSFERASES"/>
    <property type="match status" value="1"/>
</dbReference>
<dbReference type="SUPFAM" id="SSF53756">
    <property type="entry name" value="UDP-Glycosyltransferase/glycogen phosphorylase"/>
    <property type="match status" value="1"/>
</dbReference>
<gene>
    <name evidence="7" type="primary">LOC111019460</name>
</gene>
<dbReference type="InterPro" id="IPR035595">
    <property type="entry name" value="UDP_glycos_trans_CS"/>
</dbReference>
<proteinExistence type="inferred from homology"/>
<dbReference type="AlphaFoldDB" id="A0A6J1DEZ9"/>
<dbReference type="Gene3D" id="3.40.50.2000">
    <property type="entry name" value="Glycogen Phosphorylase B"/>
    <property type="match status" value="2"/>
</dbReference>
<evidence type="ECO:0000313" key="7">
    <source>
        <dbReference type="RefSeq" id="XP_022151546.1"/>
    </source>
</evidence>
<accession>A0A6J1DEZ9</accession>
<reference evidence="7" key="1">
    <citation type="submission" date="2025-08" db="UniProtKB">
        <authorList>
            <consortium name="RefSeq"/>
        </authorList>
    </citation>
    <scope>IDENTIFICATION</scope>
    <source>
        <strain evidence="7">OHB3-1</strain>
    </source>
</reference>